<gene>
    <name evidence="3" type="ORF">JR050_02790</name>
</gene>
<protein>
    <submittedName>
        <fullName evidence="3">Universal stress protein</fullName>
    </submittedName>
</protein>
<evidence type="ECO:0000259" key="2">
    <source>
        <dbReference type="Pfam" id="PF00582"/>
    </source>
</evidence>
<dbReference type="InterPro" id="IPR006016">
    <property type="entry name" value="UspA"/>
</dbReference>
<dbReference type="Pfam" id="PF00582">
    <property type="entry name" value="Usp"/>
    <property type="match status" value="1"/>
</dbReference>
<keyword evidence="4" id="KW-1185">Reference proteome</keyword>
<dbReference type="CDD" id="cd00293">
    <property type="entry name" value="USP-like"/>
    <property type="match status" value="1"/>
</dbReference>
<dbReference type="InterPro" id="IPR006015">
    <property type="entry name" value="Universal_stress_UspA"/>
</dbReference>
<evidence type="ECO:0000256" key="1">
    <source>
        <dbReference type="ARBA" id="ARBA00008791"/>
    </source>
</evidence>
<dbReference type="Gene3D" id="3.40.50.620">
    <property type="entry name" value="HUPs"/>
    <property type="match status" value="1"/>
</dbReference>
<dbReference type="Proteomes" id="UP001518925">
    <property type="component" value="Unassembled WGS sequence"/>
</dbReference>
<organism evidence="3 4">
    <name type="scientific">Bacillus suaedaesalsae</name>
    <dbReference type="NCBI Taxonomy" id="2810349"/>
    <lineage>
        <taxon>Bacteria</taxon>
        <taxon>Bacillati</taxon>
        <taxon>Bacillota</taxon>
        <taxon>Bacilli</taxon>
        <taxon>Bacillales</taxon>
        <taxon>Bacillaceae</taxon>
        <taxon>Bacillus</taxon>
    </lineage>
</organism>
<evidence type="ECO:0000313" key="3">
    <source>
        <dbReference type="EMBL" id="MBM6616609.1"/>
    </source>
</evidence>
<dbReference type="PANTHER" id="PTHR31964">
    <property type="entry name" value="ADENINE NUCLEOTIDE ALPHA HYDROLASES-LIKE SUPERFAMILY PROTEIN"/>
    <property type="match status" value="1"/>
</dbReference>
<comment type="similarity">
    <text evidence="1">Belongs to the universal stress protein A family.</text>
</comment>
<dbReference type="EMBL" id="JAFELM010000013">
    <property type="protein sequence ID" value="MBM6616609.1"/>
    <property type="molecule type" value="Genomic_DNA"/>
</dbReference>
<accession>A0ABS2DDS6</accession>
<dbReference type="PANTHER" id="PTHR31964:SF113">
    <property type="entry name" value="USPA DOMAIN-CONTAINING PROTEIN"/>
    <property type="match status" value="1"/>
</dbReference>
<proteinExistence type="inferred from homology"/>
<feature type="domain" description="UspA" evidence="2">
    <location>
        <begin position="7"/>
        <end position="145"/>
    </location>
</feature>
<dbReference type="PRINTS" id="PR01438">
    <property type="entry name" value="UNVRSLSTRESS"/>
</dbReference>
<dbReference type="RefSeq" id="WP_204201991.1">
    <property type="nucleotide sequence ID" value="NZ_JAFELM010000013.1"/>
</dbReference>
<evidence type="ECO:0000313" key="4">
    <source>
        <dbReference type="Proteomes" id="UP001518925"/>
    </source>
</evidence>
<dbReference type="InterPro" id="IPR014729">
    <property type="entry name" value="Rossmann-like_a/b/a_fold"/>
</dbReference>
<name>A0ABS2DDS6_9BACI</name>
<reference evidence="3 4" key="1">
    <citation type="submission" date="2021-02" db="EMBL/GenBank/DDBJ databases">
        <title>Bacillus sp. RD4P76, an endophyte from a halophyte.</title>
        <authorList>
            <person name="Sun J.-Q."/>
        </authorList>
    </citation>
    <scope>NUCLEOTIDE SEQUENCE [LARGE SCALE GENOMIC DNA]</scope>
    <source>
        <strain evidence="3 4">RD4P76</strain>
    </source>
</reference>
<comment type="caution">
    <text evidence="3">The sequence shown here is derived from an EMBL/GenBank/DDBJ whole genome shotgun (WGS) entry which is preliminary data.</text>
</comment>
<sequence>MLNNPSKILVAYDGLELSNKALQYAIKLVEHDKNAELEVVTVMAYSAIVGSYEAYSLMEMRTVAEAAAKARINEAREVLKTLPNPTGTKVLEGDPAVQIIKYAEELEFDVIVMGSRGLGKIREFFLGSVSHNVVQMAKCPVFIVKTRGA</sequence>
<dbReference type="SUPFAM" id="SSF52402">
    <property type="entry name" value="Adenine nucleotide alpha hydrolases-like"/>
    <property type="match status" value="1"/>
</dbReference>